<feature type="compositionally biased region" description="Polar residues" evidence="2">
    <location>
        <begin position="29"/>
        <end position="46"/>
    </location>
</feature>
<feature type="compositionally biased region" description="Low complexity" evidence="2">
    <location>
        <begin position="247"/>
        <end position="265"/>
    </location>
</feature>
<feature type="region of interest" description="Disordered" evidence="2">
    <location>
        <begin position="344"/>
        <end position="384"/>
    </location>
</feature>
<evidence type="ECO:0000313" key="3">
    <source>
        <dbReference type="EMBL" id="CAK7222295.1"/>
    </source>
</evidence>
<gene>
    <name evidence="3" type="ORF">SCUCBS95973_004794</name>
</gene>
<sequence length="684" mass="73463">MAQHQMPPPHQLGAPPHQPPQGQQLVNPPAQQLQQPLWHSHPQQQVAAGDNSDQMHDNGEDGPSAEDQERPLYFPPSVLRRYGDQLRHLLPPPVNPSECQRPGCRELRIRAELHELQIQTRRAQHLHSRRARQRGTAVGHTHAAVVGHAHVAAVGHAAAVGLAHAAVAGHTHTAVVGHTHAAAVGHTHTAVVGHAHAAVVSHAHSQPAPPHSQPAPVHSQPAPVHSQPAPAHSQPDPAHSQPAPVHSQPAPVHSQPVPVQSQPAPMEDSHSTDEEGSEELQLGIQTELQEHVSHMQMQNNMAVQIHAPVPMSQAPVGFPAYFGMDVPTPAFTPASMQAPMQAASHLSQPNAAQVPAQVLSQTPAQSPFSAPPSVFPPGPLQVDPTAQDHALAALPPTPTNTPIQPHDAPLQMVVLIPELSAEDMWSEGMPDGDIEDTPDEDMSEEDMSEEDMLAEGMDIHVPELSPGDMPIPCCISGCTGDHLTWLNAPIVEDSGLDSFDSTDITFDKYDDVLRRLSQVDEKLKACGCPKEPIRPKYKRKPKASQGSQLSDLPAEMLVDGPLQTEPANKGKIPEAVVSIPDTLPAGPVSRPTDGQVPPHAGGSEEVTSATSTQTSAEEAGQTEEESPEDLQKKLMAFSVLMLLENNRQTVSAAFDVRQKLQEELESVEKELEHLKKQGLMPWAT</sequence>
<evidence type="ECO:0000256" key="2">
    <source>
        <dbReference type="SAM" id="MobiDB-lite"/>
    </source>
</evidence>
<dbReference type="EMBL" id="CAWUHB010000024">
    <property type="protein sequence ID" value="CAK7222295.1"/>
    <property type="molecule type" value="Genomic_DNA"/>
</dbReference>
<reference evidence="3 4" key="1">
    <citation type="submission" date="2024-01" db="EMBL/GenBank/DDBJ databases">
        <authorList>
            <person name="Allen C."/>
            <person name="Tagirdzhanova G."/>
        </authorList>
    </citation>
    <scope>NUCLEOTIDE SEQUENCE [LARGE SCALE GENOMIC DNA]</scope>
</reference>
<feature type="compositionally biased region" description="Low complexity" evidence="2">
    <location>
        <begin position="11"/>
        <end position="25"/>
    </location>
</feature>
<keyword evidence="4" id="KW-1185">Reference proteome</keyword>
<feature type="region of interest" description="Disordered" evidence="2">
    <location>
        <begin position="200"/>
        <end position="280"/>
    </location>
</feature>
<dbReference type="Proteomes" id="UP001642405">
    <property type="component" value="Unassembled WGS sequence"/>
</dbReference>
<proteinExistence type="predicted"/>
<feature type="coiled-coil region" evidence="1">
    <location>
        <begin position="650"/>
        <end position="677"/>
    </location>
</feature>
<evidence type="ECO:0000256" key="1">
    <source>
        <dbReference type="SAM" id="Coils"/>
    </source>
</evidence>
<feature type="compositionally biased region" description="Low complexity" evidence="2">
    <location>
        <begin position="603"/>
        <end position="619"/>
    </location>
</feature>
<organism evidence="3 4">
    <name type="scientific">Sporothrix curviconia</name>
    <dbReference type="NCBI Taxonomy" id="1260050"/>
    <lineage>
        <taxon>Eukaryota</taxon>
        <taxon>Fungi</taxon>
        <taxon>Dikarya</taxon>
        <taxon>Ascomycota</taxon>
        <taxon>Pezizomycotina</taxon>
        <taxon>Sordariomycetes</taxon>
        <taxon>Sordariomycetidae</taxon>
        <taxon>Ophiostomatales</taxon>
        <taxon>Ophiostomataceae</taxon>
        <taxon>Sporothrix</taxon>
    </lineage>
</organism>
<evidence type="ECO:0000313" key="4">
    <source>
        <dbReference type="Proteomes" id="UP001642405"/>
    </source>
</evidence>
<feature type="compositionally biased region" description="Pro residues" evidence="2">
    <location>
        <begin position="1"/>
        <end position="10"/>
    </location>
</feature>
<feature type="region of interest" description="Disordered" evidence="2">
    <location>
        <begin position="1"/>
        <end position="71"/>
    </location>
</feature>
<comment type="caution">
    <text evidence="3">The sequence shown here is derived from an EMBL/GenBank/DDBJ whole genome shotgun (WGS) entry which is preliminary data.</text>
</comment>
<protein>
    <submittedName>
        <fullName evidence="3">Uncharacterized protein</fullName>
    </submittedName>
</protein>
<accession>A0ABP0BRL1</accession>
<name>A0ABP0BRL1_9PEZI</name>
<feature type="region of interest" description="Disordered" evidence="2">
    <location>
        <begin position="527"/>
        <end position="553"/>
    </location>
</feature>
<feature type="compositionally biased region" description="Pro residues" evidence="2">
    <location>
        <begin position="369"/>
        <end position="379"/>
    </location>
</feature>
<keyword evidence="1" id="KW-0175">Coiled coil</keyword>
<feature type="region of interest" description="Disordered" evidence="2">
    <location>
        <begin position="579"/>
        <end position="629"/>
    </location>
</feature>